<dbReference type="Gene3D" id="2.60.120.10">
    <property type="entry name" value="Jelly Rolls"/>
    <property type="match status" value="1"/>
</dbReference>
<keyword evidence="6" id="KW-1185">Reference proteome</keyword>
<dbReference type="InterPro" id="IPR037923">
    <property type="entry name" value="HTH-like"/>
</dbReference>
<gene>
    <name evidence="5" type="ORF">GC102_02545</name>
</gene>
<protein>
    <submittedName>
        <fullName evidence="5">Helix-turn-helix domain-containing protein</fullName>
    </submittedName>
</protein>
<dbReference type="InterPro" id="IPR009057">
    <property type="entry name" value="Homeodomain-like_sf"/>
</dbReference>
<dbReference type="Pfam" id="PF02311">
    <property type="entry name" value="AraC_binding"/>
    <property type="match status" value="1"/>
</dbReference>
<evidence type="ECO:0000313" key="6">
    <source>
        <dbReference type="Proteomes" id="UP000658690"/>
    </source>
</evidence>
<keyword evidence="2" id="KW-0238">DNA-binding</keyword>
<dbReference type="Pfam" id="PF12833">
    <property type="entry name" value="HTH_18"/>
    <property type="match status" value="1"/>
</dbReference>
<dbReference type="Proteomes" id="UP000658690">
    <property type="component" value="Unassembled WGS sequence"/>
</dbReference>
<evidence type="ECO:0000313" key="5">
    <source>
        <dbReference type="EMBL" id="NOU84656.1"/>
    </source>
</evidence>
<accession>A0ABX1YUQ7</accession>
<evidence type="ECO:0000256" key="3">
    <source>
        <dbReference type="ARBA" id="ARBA00023163"/>
    </source>
</evidence>
<dbReference type="PANTHER" id="PTHR43280:SF28">
    <property type="entry name" value="HTH-TYPE TRANSCRIPTIONAL ACTIVATOR RHAS"/>
    <property type="match status" value="1"/>
</dbReference>
<feature type="domain" description="HTH araC/xylS-type" evidence="4">
    <location>
        <begin position="182"/>
        <end position="283"/>
    </location>
</feature>
<dbReference type="PRINTS" id="PR00032">
    <property type="entry name" value="HTHARAC"/>
</dbReference>
<dbReference type="EMBL" id="WHOC01000019">
    <property type="protein sequence ID" value="NOU84656.1"/>
    <property type="molecule type" value="Genomic_DNA"/>
</dbReference>
<dbReference type="SUPFAM" id="SSF51215">
    <property type="entry name" value="Regulatory protein AraC"/>
    <property type="match status" value="1"/>
</dbReference>
<name>A0ABX1YUQ7_9BACL</name>
<keyword evidence="3" id="KW-0804">Transcription</keyword>
<dbReference type="SMART" id="SM00342">
    <property type="entry name" value="HTH_ARAC"/>
    <property type="match status" value="1"/>
</dbReference>
<evidence type="ECO:0000256" key="1">
    <source>
        <dbReference type="ARBA" id="ARBA00023015"/>
    </source>
</evidence>
<proteinExistence type="predicted"/>
<organism evidence="5 6">
    <name type="scientific">Paenibacillus germinis</name>
    <dbReference type="NCBI Taxonomy" id="2654979"/>
    <lineage>
        <taxon>Bacteria</taxon>
        <taxon>Bacillati</taxon>
        <taxon>Bacillota</taxon>
        <taxon>Bacilli</taxon>
        <taxon>Bacillales</taxon>
        <taxon>Paenibacillaceae</taxon>
        <taxon>Paenibacillus</taxon>
    </lineage>
</organism>
<evidence type="ECO:0000259" key="4">
    <source>
        <dbReference type="PROSITE" id="PS01124"/>
    </source>
</evidence>
<dbReference type="InterPro" id="IPR020449">
    <property type="entry name" value="Tscrpt_reg_AraC-type_HTH"/>
</dbReference>
<dbReference type="InterPro" id="IPR014710">
    <property type="entry name" value="RmlC-like_jellyroll"/>
</dbReference>
<dbReference type="InterPro" id="IPR003313">
    <property type="entry name" value="AraC-bd"/>
</dbReference>
<dbReference type="InterPro" id="IPR018060">
    <property type="entry name" value="HTH_AraC"/>
</dbReference>
<dbReference type="SUPFAM" id="SSF46689">
    <property type="entry name" value="Homeodomain-like"/>
    <property type="match status" value="2"/>
</dbReference>
<keyword evidence="1" id="KW-0805">Transcription regulation</keyword>
<evidence type="ECO:0000256" key="2">
    <source>
        <dbReference type="ARBA" id="ARBA00023125"/>
    </source>
</evidence>
<reference evidence="5 6" key="1">
    <citation type="submission" date="2019-10" db="EMBL/GenBank/DDBJ databases">
        <title>Description of Paenibacillus choica sp. nov.</title>
        <authorList>
            <person name="Carlier A."/>
            <person name="Qi S."/>
        </authorList>
    </citation>
    <scope>NUCLEOTIDE SEQUENCE [LARGE SCALE GENOMIC DNA]</scope>
    <source>
        <strain evidence="5 6">LMG 31460</strain>
    </source>
</reference>
<comment type="caution">
    <text evidence="5">The sequence shown here is derived from an EMBL/GenBank/DDBJ whole genome shotgun (WGS) entry which is preliminary data.</text>
</comment>
<dbReference type="PANTHER" id="PTHR43280">
    <property type="entry name" value="ARAC-FAMILY TRANSCRIPTIONAL REGULATOR"/>
    <property type="match status" value="1"/>
</dbReference>
<dbReference type="PROSITE" id="PS01124">
    <property type="entry name" value="HTH_ARAC_FAMILY_2"/>
    <property type="match status" value="1"/>
</dbReference>
<dbReference type="Gene3D" id="1.10.10.60">
    <property type="entry name" value="Homeodomain-like"/>
    <property type="match status" value="2"/>
</dbReference>
<dbReference type="RefSeq" id="WP_171688104.1">
    <property type="nucleotide sequence ID" value="NZ_WHOC01000019.1"/>
</dbReference>
<sequence length="285" mass="32877">MEKISSIRPFVRVAHQYQFPKERNANEANRIGYCYAFHLVSEGKGSVSANEHLYPVKKGDLIYFPPMVKHAFYSNPNQPLASYNLYCDLWMSHPLVTNHHLIWNEADFYQDLLTLVVPCSELDELPVVIPLQHQNALISIFQHAVGKQGTPESYSDLINSSLIKAFLMELVQTAETNHPIDYRITPIIERMDKEANASHNYETWLAECGLQKSHFHKLFKQATGLSPKAYWTKAIMRQAEAELWESNRSVTRIAEDLGYSSIHHFTKQFTQYHGVSPSEFRKRAH</sequence>